<organism evidence="2 3">
    <name type="scientific">Nocardioides piscis</name>
    <dbReference type="NCBI Taxonomy" id="2714938"/>
    <lineage>
        <taxon>Bacteria</taxon>
        <taxon>Bacillati</taxon>
        <taxon>Actinomycetota</taxon>
        <taxon>Actinomycetes</taxon>
        <taxon>Propionibacteriales</taxon>
        <taxon>Nocardioidaceae</taxon>
        <taxon>Nocardioides</taxon>
    </lineage>
</organism>
<keyword evidence="3" id="KW-1185">Reference proteome</keyword>
<dbReference type="AlphaFoldDB" id="A0A6G7YKK2"/>
<dbReference type="InterPro" id="IPR017946">
    <property type="entry name" value="PLC-like_Pdiesterase_TIM-brl"/>
</dbReference>
<dbReference type="GO" id="GO:0008081">
    <property type="term" value="F:phosphoric diester hydrolase activity"/>
    <property type="evidence" value="ECO:0007669"/>
    <property type="project" value="InterPro"/>
</dbReference>
<evidence type="ECO:0000259" key="1">
    <source>
        <dbReference type="PROSITE" id="PS51704"/>
    </source>
</evidence>
<dbReference type="Gene3D" id="3.20.20.190">
    <property type="entry name" value="Phosphatidylinositol (PI) phosphodiesterase"/>
    <property type="match status" value="1"/>
</dbReference>
<dbReference type="Pfam" id="PF03009">
    <property type="entry name" value="GDPD"/>
    <property type="match status" value="1"/>
</dbReference>
<dbReference type="InterPro" id="IPR030395">
    <property type="entry name" value="GP_PDE_dom"/>
</dbReference>
<sequence length="261" mass="28354">MRYGEDDGPLAIAHRGGVGLGPENTLATFARATALGLRYLETDVQTTRDGDLVCFHDVALRRVTGVEGTVADHSTRSLRRLRVDGSEPIPTLAEAMGSFPATRFAIDLKDEASGRALVSLLVQNPSWAERVCIAGAWSNRLLRVQRAVPDVTTALGWRALTTLIAASRSYARPPARVASGTFAHVPLRLGRVPIYAERIVRRAHALDIRVAVWTVNDQPTMHQLLDAGVDAIITDHPDLLREVLIARGQWAPLAGRRTAPA</sequence>
<dbReference type="GO" id="GO:0006629">
    <property type="term" value="P:lipid metabolic process"/>
    <property type="evidence" value="ECO:0007669"/>
    <property type="project" value="InterPro"/>
</dbReference>
<proteinExistence type="predicted"/>
<protein>
    <submittedName>
        <fullName evidence="2">Glycerophosphodiester phosphodiesterase</fullName>
    </submittedName>
</protein>
<dbReference type="Proteomes" id="UP000502035">
    <property type="component" value="Chromosome"/>
</dbReference>
<dbReference type="KEGG" id="npi:G7071_05565"/>
<evidence type="ECO:0000313" key="2">
    <source>
        <dbReference type="EMBL" id="QIK77267.1"/>
    </source>
</evidence>
<feature type="domain" description="GP-PDE" evidence="1">
    <location>
        <begin position="9"/>
        <end position="244"/>
    </location>
</feature>
<dbReference type="PANTHER" id="PTHR43805:SF1">
    <property type="entry name" value="GP-PDE DOMAIN-CONTAINING PROTEIN"/>
    <property type="match status" value="1"/>
</dbReference>
<dbReference type="SUPFAM" id="SSF51695">
    <property type="entry name" value="PLC-like phosphodiesterases"/>
    <property type="match status" value="1"/>
</dbReference>
<dbReference type="EMBL" id="CP049866">
    <property type="protein sequence ID" value="QIK77267.1"/>
    <property type="molecule type" value="Genomic_DNA"/>
</dbReference>
<accession>A0A6G7YKK2</accession>
<name>A0A6G7YKK2_9ACTN</name>
<dbReference type="PANTHER" id="PTHR43805">
    <property type="entry name" value="GLYCEROPHOSPHORYL DIESTER PHOSPHODIESTERASE"/>
    <property type="match status" value="1"/>
</dbReference>
<reference evidence="2 3" key="1">
    <citation type="submission" date="2020-03" db="EMBL/GenBank/DDBJ databases">
        <title>Nocardioides sp. nov., isolated from fish.</title>
        <authorList>
            <person name="Hyun D.-W."/>
            <person name="Bae J.-W."/>
        </authorList>
    </citation>
    <scope>NUCLEOTIDE SEQUENCE [LARGE SCALE GENOMIC DNA]</scope>
    <source>
        <strain evidence="2 3">HDW12A</strain>
    </source>
</reference>
<dbReference type="PROSITE" id="PS51704">
    <property type="entry name" value="GP_PDE"/>
    <property type="match status" value="1"/>
</dbReference>
<gene>
    <name evidence="2" type="ORF">G7071_05565</name>
</gene>
<evidence type="ECO:0000313" key="3">
    <source>
        <dbReference type="Proteomes" id="UP000502035"/>
    </source>
</evidence>